<accession>A0A346A189</accession>
<reference evidence="2 3" key="1">
    <citation type="submission" date="2018-07" db="EMBL/GenBank/DDBJ databases">
        <authorList>
            <person name="Quirk P.G."/>
            <person name="Krulwich T.A."/>
        </authorList>
    </citation>
    <scope>NUCLEOTIDE SEQUENCE [LARGE SCALE GENOMIC DNA]</scope>
    <source>
        <strain evidence="2 3">CC-BB4</strain>
    </source>
</reference>
<dbReference type="InterPro" id="IPR050464">
    <property type="entry name" value="Zeta_carotene_desat/Oxidored"/>
</dbReference>
<dbReference type="PRINTS" id="PR00411">
    <property type="entry name" value="PNDRDTASEI"/>
</dbReference>
<dbReference type="OrthoDB" id="7849608at2"/>
<dbReference type="SUPFAM" id="SSF51905">
    <property type="entry name" value="FAD/NAD(P)-binding domain"/>
    <property type="match status" value="1"/>
</dbReference>
<name>A0A346A189_9HYPH</name>
<dbReference type="EMBL" id="CP031417">
    <property type="protein sequence ID" value="AXK82936.1"/>
    <property type="molecule type" value="Genomic_DNA"/>
</dbReference>
<dbReference type="InterPro" id="IPR036188">
    <property type="entry name" value="FAD/NAD-bd_sf"/>
</dbReference>
<organism evidence="2 3">
    <name type="scientific">Pseudolabrys taiwanensis</name>
    <dbReference type="NCBI Taxonomy" id="331696"/>
    <lineage>
        <taxon>Bacteria</taxon>
        <taxon>Pseudomonadati</taxon>
        <taxon>Pseudomonadota</taxon>
        <taxon>Alphaproteobacteria</taxon>
        <taxon>Hyphomicrobiales</taxon>
        <taxon>Xanthobacteraceae</taxon>
        <taxon>Pseudolabrys</taxon>
    </lineage>
</organism>
<dbReference type="NCBIfam" id="TIGR03467">
    <property type="entry name" value="HpnE"/>
    <property type="match status" value="1"/>
</dbReference>
<feature type="domain" description="Amine oxidase" evidence="1">
    <location>
        <begin position="16"/>
        <end position="416"/>
    </location>
</feature>
<proteinExistence type="predicted"/>
<dbReference type="Gene3D" id="3.50.50.60">
    <property type="entry name" value="FAD/NAD(P)-binding domain"/>
    <property type="match status" value="1"/>
</dbReference>
<sequence length="427" mass="45798">MHSSDAGTVHIIGAGLAGLAAAVRLTEAGRAVVVHEATGHPGGRCRSYYDHVTDMTIDNGTHILLSGNHAAMAYLKTLGAERLLEGPDEAEFPFADLVSGARWTVRLNNGPLPWWIFAKSRRVPQTRARDYLALARLLWASGDRPLNQLMTCGGPVYQNLVEPLLLAALNVRPLHGSGKLASAVVRETLALGGKACRPLIAPDGIGHALVDPAVRWLAERNVPIKLHHGLHGLLFVGDRISCLDFGVERTPLGERDEVILAVPAYAAASLVPGLTTPTTFCSIVNAHFRADPPAGEPRMIGVVNSTAEWIFALPGRIAVTVSDAGHLLDLPRTEVAERIWRDVAAVMKLPAEPLPRWQIVRERRATFAATPEENAKRPRAETGWRNLFLAGDWTATGLPATIEGAIRSGNRAADLVAQHGAATRAAA</sequence>
<dbReference type="Gene3D" id="3.90.660.20">
    <property type="entry name" value="Protoporphyrinogen oxidase, mitochondrial, domain 2"/>
    <property type="match status" value="1"/>
</dbReference>
<dbReference type="InterPro" id="IPR002937">
    <property type="entry name" value="Amino_oxidase"/>
</dbReference>
<dbReference type="Pfam" id="PF01593">
    <property type="entry name" value="Amino_oxidase"/>
    <property type="match status" value="1"/>
</dbReference>
<dbReference type="GO" id="GO:0016491">
    <property type="term" value="F:oxidoreductase activity"/>
    <property type="evidence" value="ECO:0007669"/>
    <property type="project" value="InterPro"/>
</dbReference>
<evidence type="ECO:0000313" key="2">
    <source>
        <dbReference type="EMBL" id="AXK82936.1"/>
    </source>
</evidence>
<keyword evidence="3" id="KW-1185">Reference proteome</keyword>
<evidence type="ECO:0000259" key="1">
    <source>
        <dbReference type="Pfam" id="PF01593"/>
    </source>
</evidence>
<dbReference type="InterPro" id="IPR017830">
    <property type="entry name" value="SQase_HpnE"/>
</dbReference>
<protein>
    <submittedName>
        <fullName evidence="2">FAD-binding protein</fullName>
    </submittedName>
</protein>
<dbReference type="KEGG" id="ptaw:DW352_21880"/>
<dbReference type="Gene3D" id="1.10.3110.10">
    <property type="entry name" value="protoporphyrinogen ix oxidase, domain 3"/>
    <property type="match status" value="1"/>
</dbReference>
<gene>
    <name evidence="2" type="ORF">DW352_21880</name>
</gene>
<evidence type="ECO:0000313" key="3">
    <source>
        <dbReference type="Proteomes" id="UP000254889"/>
    </source>
</evidence>
<dbReference type="PANTHER" id="PTHR42923">
    <property type="entry name" value="PROTOPORPHYRINOGEN OXIDASE"/>
    <property type="match status" value="1"/>
</dbReference>
<dbReference type="AlphaFoldDB" id="A0A346A189"/>
<dbReference type="Proteomes" id="UP000254889">
    <property type="component" value="Chromosome"/>
</dbReference>
<dbReference type="PANTHER" id="PTHR42923:SF47">
    <property type="entry name" value="BLR3003 PROTEIN"/>
    <property type="match status" value="1"/>
</dbReference>
<dbReference type="RefSeq" id="WP_115693315.1">
    <property type="nucleotide sequence ID" value="NZ_CP031417.1"/>
</dbReference>